<evidence type="ECO:0000256" key="1">
    <source>
        <dbReference type="ARBA" id="ARBA00002634"/>
    </source>
</evidence>
<evidence type="ECO:0000259" key="15">
    <source>
        <dbReference type="Pfam" id="PF01746"/>
    </source>
</evidence>
<dbReference type="NCBIfam" id="TIGR00088">
    <property type="entry name" value="trmD"/>
    <property type="match status" value="1"/>
</dbReference>
<dbReference type="InterPro" id="IPR029026">
    <property type="entry name" value="tRNA_m1G_MTases_N"/>
</dbReference>
<gene>
    <name evidence="16" type="ORF">UFOPK4049_00896</name>
</gene>
<dbReference type="PIRSF" id="PIRSF000386">
    <property type="entry name" value="tRNA_mtase"/>
    <property type="match status" value="1"/>
</dbReference>
<feature type="domain" description="tRNA methyltransferase TRMD/TRM10-type" evidence="15">
    <location>
        <begin position="1"/>
        <end position="221"/>
    </location>
</feature>
<dbReference type="FunFam" id="3.40.1280.10:FF:000001">
    <property type="entry name" value="tRNA (guanine-N(1)-)-methyltransferase"/>
    <property type="match status" value="1"/>
</dbReference>
<reference evidence="16" key="1">
    <citation type="submission" date="2020-05" db="EMBL/GenBank/DDBJ databases">
        <authorList>
            <person name="Chiriac C."/>
            <person name="Salcher M."/>
            <person name="Ghai R."/>
            <person name="Kavagutti S V."/>
        </authorList>
    </citation>
    <scope>NUCLEOTIDE SEQUENCE</scope>
</reference>
<sequence>MKLEAVTIFPEYFDSLKLSLLGKAQSAGLIEIAIHDLRAFADGNHKSVDDTPYGGGAGMVMKAEVWGAALDPILSSKSELIILTPAGKKFNQAMAQELSQAEQIVFACGRYEGIDSRVTDHYRAQGISVREVSIGDYVLGGGEVAAMVMIEAITRLIPGVLGNPESLAEESHNEDGFLEYPNYTKPANWRGIEVPEVLLSGNHGEIAKWRATQAIKRAQENQ</sequence>
<keyword evidence="10" id="KW-0949">S-adenosyl-L-methionine</keyword>
<dbReference type="InterPro" id="IPR023148">
    <property type="entry name" value="tRNA_m1G_MeTrfase_C_sf"/>
</dbReference>
<evidence type="ECO:0000256" key="13">
    <source>
        <dbReference type="ARBA" id="ARBA00033392"/>
    </source>
</evidence>
<dbReference type="Gene3D" id="1.10.1270.20">
    <property type="entry name" value="tRNA(m1g37)methyltransferase, domain 2"/>
    <property type="match status" value="1"/>
</dbReference>
<evidence type="ECO:0000256" key="11">
    <source>
        <dbReference type="ARBA" id="ARBA00022694"/>
    </source>
</evidence>
<protein>
    <recommendedName>
        <fullName evidence="6">tRNA (guanine-N(1)-)-methyltransferase</fullName>
        <ecNumber evidence="5">2.1.1.228</ecNumber>
    </recommendedName>
    <alternativeName>
        <fullName evidence="12">M1G-methyltransferase</fullName>
    </alternativeName>
    <alternativeName>
        <fullName evidence="13">tRNA [GM37] methyltransferase</fullName>
    </alternativeName>
</protein>
<evidence type="ECO:0000256" key="5">
    <source>
        <dbReference type="ARBA" id="ARBA00012807"/>
    </source>
</evidence>
<comment type="function">
    <text evidence="1">Specifically methylates guanosine-37 in various tRNAs.</text>
</comment>
<evidence type="ECO:0000256" key="4">
    <source>
        <dbReference type="ARBA" id="ARBA00011738"/>
    </source>
</evidence>
<dbReference type="PANTHER" id="PTHR46417:SF1">
    <property type="entry name" value="TRNA (GUANINE-N(1)-)-METHYLTRANSFERASE"/>
    <property type="match status" value="1"/>
</dbReference>
<evidence type="ECO:0000256" key="7">
    <source>
        <dbReference type="ARBA" id="ARBA00022490"/>
    </source>
</evidence>
<evidence type="ECO:0000256" key="14">
    <source>
        <dbReference type="ARBA" id="ARBA00047783"/>
    </source>
</evidence>
<dbReference type="AlphaFoldDB" id="A0A6J7Q1L2"/>
<dbReference type="SUPFAM" id="SSF75217">
    <property type="entry name" value="alpha/beta knot"/>
    <property type="match status" value="1"/>
</dbReference>
<comment type="subunit">
    <text evidence="4">Homodimer.</text>
</comment>
<dbReference type="PANTHER" id="PTHR46417">
    <property type="entry name" value="TRNA (GUANINE-N(1)-)-METHYLTRANSFERASE"/>
    <property type="match status" value="1"/>
</dbReference>
<dbReference type="EMBL" id="CAFBPB010000116">
    <property type="protein sequence ID" value="CAB5008512.1"/>
    <property type="molecule type" value="Genomic_DNA"/>
</dbReference>
<keyword evidence="7" id="KW-0963">Cytoplasm</keyword>
<evidence type="ECO:0000313" key="16">
    <source>
        <dbReference type="EMBL" id="CAB5008512.1"/>
    </source>
</evidence>
<dbReference type="Pfam" id="PF01746">
    <property type="entry name" value="tRNA_m1G_MT"/>
    <property type="match status" value="1"/>
</dbReference>
<name>A0A6J7Q1L2_9ZZZZ</name>
<dbReference type="InterPro" id="IPR002649">
    <property type="entry name" value="tRNA_m1G_MeTrfase_TrmD"/>
</dbReference>
<dbReference type="EC" id="2.1.1.228" evidence="5"/>
<evidence type="ECO:0000256" key="6">
    <source>
        <dbReference type="ARBA" id="ARBA00014679"/>
    </source>
</evidence>
<evidence type="ECO:0000256" key="10">
    <source>
        <dbReference type="ARBA" id="ARBA00022691"/>
    </source>
</evidence>
<proteinExistence type="inferred from homology"/>
<dbReference type="InterPro" id="IPR016009">
    <property type="entry name" value="tRNA_MeTrfase_TRMD/TRM10"/>
</dbReference>
<comment type="catalytic activity">
    <reaction evidence="14">
        <text>guanosine(37) in tRNA + S-adenosyl-L-methionine = N(1)-methylguanosine(37) in tRNA + S-adenosyl-L-homocysteine + H(+)</text>
        <dbReference type="Rhea" id="RHEA:36899"/>
        <dbReference type="Rhea" id="RHEA-COMP:10145"/>
        <dbReference type="Rhea" id="RHEA-COMP:10147"/>
        <dbReference type="ChEBI" id="CHEBI:15378"/>
        <dbReference type="ChEBI" id="CHEBI:57856"/>
        <dbReference type="ChEBI" id="CHEBI:59789"/>
        <dbReference type="ChEBI" id="CHEBI:73542"/>
        <dbReference type="ChEBI" id="CHEBI:74269"/>
        <dbReference type="EC" id="2.1.1.228"/>
    </reaction>
</comment>
<accession>A0A6J7Q1L2</accession>
<evidence type="ECO:0000256" key="8">
    <source>
        <dbReference type="ARBA" id="ARBA00022603"/>
    </source>
</evidence>
<dbReference type="InterPro" id="IPR029028">
    <property type="entry name" value="Alpha/beta_knot_MTases"/>
</dbReference>
<dbReference type="CDD" id="cd18080">
    <property type="entry name" value="TrmD-like"/>
    <property type="match status" value="1"/>
</dbReference>
<evidence type="ECO:0000256" key="12">
    <source>
        <dbReference type="ARBA" id="ARBA00029736"/>
    </source>
</evidence>
<dbReference type="NCBIfam" id="NF000648">
    <property type="entry name" value="PRK00026.1"/>
    <property type="match status" value="1"/>
</dbReference>
<comment type="similarity">
    <text evidence="3">Belongs to the RNA methyltransferase TrmD family.</text>
</comment>
<dbReference type="GO" id="GO:0052906">
    <property type="term" value="F:tRNA (guanine(37)-N1)-methyltransferase activity"/>
    <property type="evidence" value="ECO:0007669"/>
    <property type="project" value="UniProtKB-EC"/>
</dbReference>
<dbReference type="GO" id="GO:0005829">
    <property type="term" value="C:cytosol"/>
    <property type="evidence" value="ECO:0007669"/>
    <property type="project" value="TreeGrafter"/>
</dbReference>
<dbReference type="Gene3D" id="3.40.1280.10">
    <property type="match status" value="1"/>
</dbReference>
<evidence type="ECO:0000256" key="3">
    <source>
        <dbReference type="ARBA" id="ARBA00007630"/>
    </source>
</evidence>
<organism evidence="16">
    <name type="scientific">freshwater metagenome</name>
    <dbReference type="NCBI Taxonomy" id="449393"/>
    <lineage>
        <taxon>unclassified sequences</taxon>
        <taxon>metagenomes</taxon>
        <taxon>ecological metagenomes</taxon>
    </lineage>
</organism>
<dbReference type="GO" id="GO:0002939">
    <property type="term" value="P:tRNA N1-guanine methylation"/>
    <property type="evidence" value="ECO:0007669"/>
    <property type="project" value="TreeGrafter"/>
</dbReference>
<keyword evidence="8" id="KW-0489">Methyltransferase</keyword>
<evidence type="ECO:0000256" key="9">
    <source>
        <dbReference type="ARBA" id="ARBA00022679"/>
    </source>
</evidence>
<evidence type="ECO:0000256" key="2">
    <source>
        <dbReference type="ARBA" id="ARBA00004496"/>
    </source>
</evidence>
<keyword evidence="11" id="KW-0819">tRNA processing</keyword>
<comment type="subcellular location">
    <subcellularLocation>
        <location evidence="2">Cytoplasm</location>
    </subcellularLocation>
</comment>
<keyword evidence="9" id="KW-0808">Transferase</keyword>
<dbReference type="HAMAP" id="MF_00605">
    <property type="entry name" value="TrmD"/>
    <property type="match status" value="1"/>
</dbReference>